<dbReference type="Pfam" id="PF00583">
    <property type="entry name" value="Acetyltransf_1"/>
    <property type="match status" value="1"/>
</dbReference>
<organism evidence="4 5">
    <name type="scientific">Sphingopyxis granuli</name>
    <dbReference type="NCBI Taxonomy" id="267128"/>
    <lineage>
        <taxon>Bacteria</taxon>
        <taxon>Pseudomonadati</taxon>
        <taxon>Pseudomonadota</taxon>
        <taxon>Alphaproteobacteria</taxon>
        <taxon>Sphingomonadales</taxon>
        <taxon>Sphingomonadaceae</taxon>
        <taxon>Sphingopyxis</taxon>
    </lineage>
</organism>
<keyword evidence="5" id="KW-1185">Reference proteome</keyword>
<dbReference type="CDD" id="cd04301">
    <property type="entry name" value="NAT_SF"/>
    <property type="match status" value="1"/>
</dbReference>
<protein>
    <submittedName>
        <fullName evidence="4">Acetyltransferase</fullName>
    </submittedName>
</protein>
<evidence type="ECO:0000256" key="2">
    <source>
        <dbReference type="ARBA" id="ARBA00023315"/>
    </source>
</evidence>
<proteinExistence type="predicted"/>
<gene>
    <name evidence="4" type="ORF">SGRAN_1140</name>
</gene>
<dbReference type="InterPro" id="IPR050832">
    <property type="entry name" value="Bact_Acetyltransf"/>
</dbReference>
<keyword evidence="2" id="KW-0012">Acyltransferase</keyword>
<evidence type="ECO:0000256" key="1">
    <source>
        <dbReference type="ARBA" id="ARBA00022679"/>
    </source>
</evidence>
<dbReference type="RefSeq" id="WP_067181479.1">
    <property type="nucleotide sequence ID" value="NZ_CP012199.1"/>
</dbReference>
<dbReference type="AlphaFoldDB" id="A0AA86GLJ2"/>
<evidence type="ECO:0000313" key="5">
    <source>
        <dbReference type="Proteomes" id="UP000058599"/>
    </source>
</evidence>
<dbReference type="InterPro" id="IPR000182">
    <property type="entry name" value="GNAT_dom"/>
</dbReference>
<dbReference type="KEGG" id="sgi:SGRAN_1140"/>
<dbReference type="GO" id="GO:0016747">
    <property type="term" value="F:acyltransferase activity, transferring groups other than amino-acyl groups"/>
    <property type="evidence" value="ECO:0007669"/>
    <property type="project" value="InterPro"/>
</dbReference>
<dbReference type="SUPFAM" id="SSF55729">
    <property type="entry name" value="Acyl-CoA N-acyltransferases (Nat)"/>
    <property type="match status" value="1"/>
</dbReference>
<dbReference type="Proteomes" id="UP000058599">
    <property type="component" value="Chromosome"/>
</dbReference>
<dbReference type="PANTHER" id="PTHR43877:SF1">
    <property type="entry name" value="ACETYLTRANSFERASE"/>
    <property type="match status" value="1"/>
</dbReference>
<reference evidence="4 5" key="1">
    <citation type="journal article" date="2016" name="BMC Genomics">
        <title>Genomic analysis of the nitrate-respiring Sphingopyxis granuli (formerly Sphingomonas macrogoltabida) strain TFA.</title>
        <authorList>
            <person name="Garcia-Romero I."/>
            <person name="Perez-Pulido A.J."/>
            <person name="Gonzalez-Flores Y.E."/>
            <person name="Reyes-Ramirez F."/>
            <person name="Santero E."/>
            <person name="Floriano B."/>
        </authorList>
    </citation>
    <scope>NUCLEOTIDE SEQUENCE [LARGE SCALE GENOMIC DNA]</scope>
    <source>
        <strain evidence="4 5">TFA</strain>
    </source>
</reference>
<dbReference type="EMBL" id="CP012199">
    <property type="protein sequence ID" value="AMG73533.1"/>
    <property type="molecule type" value="Genomic_DNA"/>
</dbReference>
<evidence type="ECO:0000313" key="4">
    <source>
        <dbReference type="EMBL" id="AMG73533.1"/>
    </source>
</evidence>
<dbReference type="InterPro" id="IPR016181">
    <property type="entry name" value="Acyl_CoA_acyltransferase"/>
</dbReference>
<evidence type="ECO:0000259" key="3">
    <source>
        <dbReference type="PROSITE" id="PS51186"/>
    </source>
</evidence>
<dbReference type="Gene3D" id="3.40.630.30">
    <property type="match status" value="1"/>
</dbReference>
<name>A0AA86GLJ2_9SPHN</name>
<dbReference type="PROSITE" id="PS51186">
    <property type="entry name" value="GNAT"/>
    <property type="match status" value="1"/>
</dbReference>
<keyword evidence="1" id="KW-0808">Transferase</keyword>
<dbReference type="PANTHER" id="PTHR43877">
    <property type="entry name" value="AMINOALKYLPHOSPHONATE N-ACETYLTRANSFERASE-RELATED-RELATED"/>
    <property type="match status" value="1"/>
</dbReference>
<sequence>MSEGTIRELEPGDGPAILRFAAAVPAHDLLFLARDIRNERVVSAWLAAAAGDTMPSLVATDGEQVVATAALLADPLGWSPHVAEVRLLVAPEWRGRGLGRQLLDRCIVLAGERGAAKLVAYMTPDQRGAITLFEEAGFRAEALLRDHVRDADGALHDLVLLSLDRGRAERMAEAYR</sequence>
<accession>A0AA86GLJ2</accession>
<feature type="domain" description="N-acetyltransferase" evidence="3">
    <location>
        <begin position="4"/>
        <end position="164"/>
    </location>
</feature>